<feature type="binding site" evidence="6">
    <location>
        <position position="76"/>
    </location>
    <ligand>
        <name>S-adenosyl-L-methionine</name>
        <dbReference type="ChEBI" id="CHEBI:59789"/>
    </ligand>
</feature>
<comment type="subcellular location">
    <subcellularLocation>
        <location evidence="6">Cytoplasm</location>
    </subcellularLocation>
</comment>
<evidence type="ECO:0000256" key="1">
    <source>
        <dbReference type="ARBA" id="ARBA00022552"/>
    </source>
</evidence>
<reference evidence="7" key="1">
    <citation type="submission" date="2020-10" db="EMBL/GenBank/DDBJ databases">
        <authorList>
            <person name="Gilroy R."/>
        </authorList>
    </citation>
    <scope>NUCLEOTIDE SEQUENCE</scope>
    <source>
        <strain evidence="7">C6-149</strain>
    </source>
</reference>
<comment type="subunit">
    <text evidence="6">Homodimer.</text>
</comment>
<evidence type="ECO:0000256" key="2">
    <source>
        <dbReference type="ARBA" id="ARBA00022603"/>
    </source>
</evidence>
<evidence type="ECO:0000256" key="4">
    <source>
        <dbReference type="ARBA" id="ARBA00022691"/>
    </source>
</evidence>
<dbReference type="PANTHER" id="PTHR33603">
    <property type="entry name" value="METHYLTRANSFERASE"/>
    <property type="match status" value="1"/>
</dbReference>
<comment type="catalytic activity">
    <reaction evidence="6">
        <text>pseudouridine(1915) in 23S rRNA + S-adenosyl-L-methionine = N(3)-methylpseudouridine(1915) in 23S rRNA + S-adenosyl-L-homocysteine + H(+)</text>
        <dbReference type="Rhea" id="RHEA:42752"/>
        <dbReference type="Rhea" id="RHEA-COMP:10221"/>
        <dbReference type="Rhea" id="RHEA-COMP:10222"/>
        <dbReference type="ChEBI" id="CHEBI:15378"/>
        <dbReference type="ChEBI" id="CHEBI:57856"/>
        <dbReference type="ChEBI" id="CHEBI:59789"/>
        <dbReference type="ChEBI" id="CHEBI:65314"/>
        <dbReference type="ChEBI" id="CHEBI:74486"/>
        <dbReference type="EC" id="2.1.1.177"/>
    </reaction>
</comment>
<dbReference type="PANTHER" id="PTHR33603:SF1">
    <property type="entry name" value="RIBOSOMAL RNA LARGE SUBUNIT METHYLTRANSFERASE H"/>
    <property type="match status" value="1"/>
</dbReference>
<dbReference type="InterPro" id="IPR029026">
    <property type="entry name" value="tRNA_m1G_MTases_N"/>
</dbReference>
<dbReference type="GO" id="GO:0070038">
    <property type="term" value="F:rRNA (pseudouridine-N3-)-methyltransferase activity"/>
    <property type="evidence" value="ECO:0007669"/>
    <property type="project" value="UniProtKB-UniRule"/>
</dbReference>
<evidence type="ECO:0000256" key="3">
    <source>
        <dbReference type="ARBA" id="ARBA00022679"/>
    </source>
</evidence>
<protein>
    <recommendedName>
        <fullName evidence="6">Ribosomal RNA large subunit methyltransferase H</fullName>
        <ecNumber evidence="6">2.1.1.177</ecNumber>
    </recommendedName>
    <alternativeName>
        <fullName evidence="6">23S rRNA (pseudouridine1915-N3)-methyltransferase</fullName>
    </alternativeName>
    <alternativeName>
        <fullName evidence="6">23S rRNA m3Psi1915 methyltransferase</fullName>
    </alternativeName>
    <alternativeName>
        <fullName evidence="6">rRNA (pseudouridine-N3-)-methyltransferase RlmH</fullName>
    </alternativeName>
</protein>
<proteinExistence type="inferred from homology"/>
<organism evidence="7 8">
    <name type="scientific">Candidatus Gallilactobacillus intestinavium</name>
    <dbReference type="NCBI Taxonomy" id="2840838"/>
    <lineage>
        <taxon>Bacteria</taxon>
        <taxon>Bacillati</taxon>
        <taxon>Bacillota</taxon>
        <taxon>Bacilli</taxon>
        <taxon>Lactobacillales</taxon>
        <taxon>Lactobacillaceae</taxon>
        <taxon>Lactobacillaceae incertae sedis</taxon>
        <taxon>Candidatus Gallilactobacillus</taxon>
    </lineage>
</organism>
<dbReference type="Gene3D" id="3.40.1280.10">
    <property type="match status" value="1"/>
</dbReference>
<evidence type="ECO:0000313" key="7">
    <source>
        <dbReference type="EMBL" id="MBO8441823.1"/>
    </source>
</evidence>
<keyword evidence="6" id="KW-0963">Cytoplasm</keyword>
<evidence type="ECO:0000313" key="8">
    <source>
        <dbReference type="Proteomes" id="UP000823614"/>
    </source>
</evidence>
<dbReference type="CDD" id="cd18081">
    <property type="entry name" value="RlmH-like"/>
    <property type="match status" value="1"/>
</dbReference>
<dbReference type="Pfam" id="PF02590">
    <property type="entry name" value="SPOUT_MTase"/>
    <property type="match status" value="1"/>
</dbReference>
<gene>
    <name evidence="6 7" type="primary">rlmH</name>
    <name evidence="7" type="ORF">IAA89_05275</name>
</gene>
<keyword evidence="4 6" id="KW-0949">S-adenosyl-L-methionine</keyword>
<comment type="caution">
    <text evidence="6">Lacks conserved residue(s) required for the propagation of feature annotation.</text>
</comment>
<dbReference type="InterPro" id="IPR003742">
    <property type="entry name" value="RlmH-like"/>
</dbReference>
<dbReference type="EC" id="2.1.1.177" evidence="6"/>
<sequence length="159" mass="18474">MKVEIISVGKLKENFWKSAINEYAKRLKVFCNFSILEVKDEKIADNISDNEITKIKEIEGKRILSRIKQDSFIFCLDMRGKEYSSEKFAARLNKLATYDTSKFVFIIGGSLGLSQEVLNMADERVSFGKFTLPHQLMRVVLTEQIYRSFMINNGRVYHK</sequence>
<comment type="similarity">
    <text evidence="5 6">Belongs to the RNA methyltransferase RlmH family.</text>
</comment>
<comment type="caution">
    <text evidence="7">The sequence shown here is derived from an EMBL/GenBank/DDBJ whole genome shotgun (WGS) entry which is preliminary data.</text>
</comment>
<feature type="binding site" evidence="6">
    <location>
        <position position="108"/>
    </location>
    <ligand>
        <name>S-adenosyl-L-methionine</name>
        <dbReference type="ChEBI" id="CHEBI:59789"/>
    </ligand>
</feature>
<dbReference type="Proteomes" id="UP000823614">
    <property type="component" value="Unassembled WGS sequence"/>
</dbReference>
<evidence type="ECO:0000256" key="5">
    <source>
        <dbReference type="ARBA" id="ARBA00038303"/>
    </source>
</evidence>
<keyword evidence="3 6" id="KW-0808">Transferase</keyword>
<dbReference type="InterPro" id="IPR029028">
    <property type="entry name" value="Alpha/beta_knot_MTases"/>
</dbReference>
<evidence type="ECO:0000256" key="6">
    <source>
        <dbReference type="HAMAP-Rule" id="MF_00658"/>
    </source>
</evidence>
<dbReference type="EMBL" id="JADIMP010000087">
    <property type="protein sequence ID" value="MBO8441823.1"/>
    <property type="molecule type" value="Genomic_DNA"/>
</dbReference>
<dbReference type="NCBIfam" id="TIGR00246">
    <property type="entry name" value="tRNA_RlmH_YbeA"/>
    <property type="match status" value="1"/>
</dbReference>
<name>A0A9D9E6I9_9LACO</name>
<dbReference type="HAMAP" id="MF_00658">
    <property type="entry name" value="23SrRNA_methyltr_H"/>
    <property type="match status" value="1"/>
</dbReference>
<comment type="function">
    <text evidence="6">Specifically methylates the pseudouridine at position 1915 (m3Psi1915) in 23S rRNA.</text>
</comment>
<accession>A0A9D9E6I9</accession>
<keyword evidence="2 6" id="KW-0489">Methyltransferase</keyword>
<dbReference type="NCBIfam" id="NF000985">
    <property type="entry name" value="PRK00103.1-3"/>
    <property type="match status" value="1"/>
</dbReference>
<dbReference type="AlphaFoldDB" id="A0A9D9E6I9"/>
<dbReference type="GO" id="GO:0005737">
    <property type="term" value="C:cytoplasm"/>
    <property type="evidence" value="ECO:0007669"/>
    <property type="project" value="UniProtKB-SubCell"/>
</dbReference>
<dbReference type="PIRSF" id="PIRSF004505">
    <property type="entry name" value="MT_bac"/>
    <property type="match status" value="1"/>
</dbReference>
<dbReference type="SUPFAM" id="SSF75217">
    <property type="entry name" value="alpha/beta knot"/>
    <property type="match status" value="1"/>
</dbReference>
<reference evidence="7" key="2">
    <citation type="journal article" date="2021" name="PeerJ">
        <title>Extensive microbial diversity within the chicken gut microbiome revealed by metagenomics and culture.</title>
        <authorList>
            <person name="Gilroy R."/>
            <person name="Ravi A."/>
            <person name="Getino M."/>
            <person name="Pursley I."/>
            <person name="Horton D.L."/>
            <person name="Alikhan N.F."/>
            <person name="Baker D."/>
            <person name="Gharbi K."/>
            <person name="Hall N."/>
            <person name="Watson M."/>
            <person name="Adriaenssens E.M."/>
            <person name="Foster-Nyarko E."/>
            <person name="Jarju S."/>
            <person name="Secka A."/>
            <person name="Antonio M."/>
            <person name="Oren A."/>
            <person name="Chaudhuri R.R."/>
            <person name="La Ragione R."/>
            <person name="Hildebrand F."/>
            <person name="Pallen M.J."/>
        </authorList>
    </citation>
    <scope>NUCLEOTIDE SEQUENCE</scope>
    <source>
        <strain evidence="7">C6-149</strain>
    </source>
</reference>
<keyword evidence="1 6" id="KW-0698">rRNA processing</keyword>